<sequence>MRGSAMSGAPICSGIIQLARPTKAGITPPKIITSACTVVIWLKNSGLTNCRPGCASSARITTLIAAPMMNMMKLKPRYSVPMSLWLVEKNQRSKKLCW</sequence>
<dbReference type="EMBL" id="JAANIU010012498">
    <property type="protein sequence ID" value="KAG1530437.1"/>
    <property type="molecule type" value="Genomic_DNA"/>
</dbReference>
<evidence type="ECO:0000313" key="2">
    <source>
        <dbReference type="Proteomes" id="UP000740926"/>
    </source>
</evidence>
<protein>
    <submittedName>
        <fullName evidence="1">Uncharacterized protein</fullName>
    </submittedName>
</protein>
<dbReference type="Proteomes" id="UP000740926">
    <property type="component" value="Unassembled WGS sequence"/>
</dbReference>
<gene>
    <name evidence="1" type="ORF">G6F50_017319</name>
</gene>
<reference evidence="1 2" key="1">
    <citation type="journal article" date="2020" name="Microb. Genom.">
        <title>Genetic diversity of clinical and environmental Mucorales isolates obtained from an investigation of mucormycosis cases among solid organ transplant recipients.</title>
        <authorList>
            <person name="Nguyen M.H."/>
            <person name="Kaul D."/>
            <person name="Muto C."/>
            <person name="Cheng S.J."/>
            <person name="Richter R.A."/>
            <person name="Bruno V.M."/>
            <person name="Liu G."/>
            <person name="Beyhan S."/>
            <person name="Sundermann A.J."/>
            <person name="Mounaud S."/>
            <person name="Pasculle A.W."/>
            <person name="Nierman W.C."/>
            <person name="Driscoll E."/>
            <person name="Cumbie R."/>
            <person name="Clancy C.J."/>
            <person name="Dupont C.L."/>
        </authorList>
    </citation>
    <scope>NUCLEOTIDE SEQUENCE [LARGE SCALE GENOMIC DNA]</scope>
    <source>
        <strain evidence="1 2">GL24</strain>
    </source>
</reference>
<comment type="caution">
    <text evidence="1">The sequence shown here is derived from an EMBL/GenBank/DDBJ whole genome shotgun (WGS) entry which is preliminary data.</text>
</comment>
<evidence type="ECO:0000313" key="1">
    <source>
        <dbReference type="EMBL" id="KAG1530437.1"/>
    </source>
</evidence>
<keyword evidence="2" id="KW-1185">Reference proteome</keyword>
<accession>A0A9P6XQG2</accession>
<proteinExistence type="predicted"/>
<dbReference type="AlphaFoldDB" id="A0A9P6XQG2"/>
<name>A0A9P6XQG2_9FUNG</name>
<organism evidence="1 2">
    <name type="scientific">Rhizopus delemar</name>
    <dbReference type="NCBI Taxonomy" id="936053"/>
    <lineage>
        <taxon>Eukaryota</taxon>
        <taxon>Fungi</taxon>
        <taxon>Fungi incertae sedis</taxon>
        <taxon>Mucoromycota</taxon>
        <taxon>Mucoromycotina</taxon>
        <taxon>Mucoromycetes</taxon>
        <taxon>Mucorales</taxon>
        <taxon>Mucorineae</taxon>
        <taxon>Rhizopodaceae</taxon>
        <taxon>Rhizopus</taxon>
    </lineage>
</organism>